<evidence type="ECO:0000256" key="5">
    <source>
        <dbReference type="ARBA" id="ARBA00023054"/>
    </source>
</evidence>
<evidence type="ECO:0000313" key="8">
    <source>
        <dbReference type="EMBL" id="KAG0016106.1"/>
    </source>
</evidence>
<comment type="subcellular location">
    <subcellularLocation>
        <location evidence="1">Cytoplasm</location>
    </subcellularLocation>
</comment>
<dbReference type="EMBL" id="JAAAID010000564">
    <property type="protein sequence ID" value="KAG0016106.1"/>
    <property type="molecule type" value="Genomic_DNA"/>
</dbReference>
<feature type="coiled-coil region" evidence="6">
    <location>
        <begin position="1174"/>
        <end position="1254"/>
    </location>
</feature>
<dbReference type="InterPro" id="IPR052124">
    <property type="entry name" value="Rab9_kelch_effector"/>
</dbReference>
<protein>
    <submittedName>
        <fullName evidence="8">Negative regulator of mitotic exit</fullName>
    </submittedName>
</protein>
<feature type="coiled-coil region" evidence="6">
    <location>
        <begin position="928"/>
        <end position="1011"/>
    </location>
</feature>
<keyword evidence="2" id="KW-0880">Kelch repeat</keyword>
<dbReference type="SMART" id="SM00612">
    <property type="entry name" value="Kelch"/>
    <property type="match status" value="3"/>
</dbReference>
<keyword evidence="5 6" id="KW-0175">Coiled coil</keyword>
<dbReference type="InterPro" id="IPR006652">
    <property type="entry name" value="Kelch_1"/>
</dbReference>
<name>A0A9P6T0I2_9FUNG</name>
<evidence type="ECO:0000256" key="6">
    <source>
        <dbReference type="SAM" id="Coils"/>
    </source>
</evidence>
<keyword evidence="3" id="KW-0963">Cytoplasm</keyword>
<feature type="compositionally biased region" description="Polar residues" evidence="7">
    <location>
        <begin position="526"/>
        <end position="542"/>
    </location>
</feature>
<organism evidence="8 9">
    <name type="scientific">Entomortierella chlamydospora</name>
    <dbReference type="NCBI Taxonomy" id="101097"/>
    <lineage>
        <taxon>Eukaryota</taxon>
        <taxon>Fungi</taxon>
        <taxon>Fungi incertae sedis</taxon>
        <taxon>Mucoromycota</taxon>
        <taxon>Mortierellomycotina</taxon>
        <taxon>Mortierellomycetes</taxon>
        <taxon>Mortierellales</taxon>
        <taxon>Mortierellaceae</taxon>
        <taxon>Entomortierella</taxon>
    </lineage>
</organism>
<evidence type="ECO:0000256" key="3">
    <source>
        <dbReference type="ARBA" id="ARBA00022490"/>
    </source>
</evidence>
<proteinExistence type="predicted"/>
<dbReference type="Proteomes" id="UP000703661">
    <property type="component" value="Unassembled WGS sequence"/>
</dbReference>
<evidence type="ECO:0000256" key="4">
    <source>
        <dbReference type="ARBA" id="ARBA00022737"/>
    </source>
</evidence>
<feature type="coiled-coil region" evidence="6">
    <location>
        <begin position="1109"/>
        <end position="1147"/>
    </location>
</feature>
<feature type="compositionally biased region" description="Basic and acidic residues" evidence="7">
    <location>
        <begin position="9"/>
        <end position="20"/>
    </location>
</feature>
<sequence>MAGLFTKKKKDDNSNKDNNKDNNNAASTNNAAKQRPAPPPNGLGLNTMGQNSGYQSNNGSASNLANNPANNNSNMNYNENHSQGYQQPPPPTPTGSALGPMSPMSPPVSQSNNSFGFPPQQQQQQQQQTQPGAGPPPSPQLFWAQRRIVGSNPFPRFQHSSSVTTTGTDIFLFGGSQRGVPKSDFFIIDSVSLQSQAISPAGADPPMPKGGHSAVNIGQYIIYFGGWDQTTGQCDDSLHVFHTARKEWNKPLIQGPLPTPRHSHTGCSVGTTMYIFGGQVDDYYLGDIVSFDMKSITQNPRWEVIEPQSESPPARSGHCAAVFEGKIYIFGGADADYFYNDIWCFDTRACTWTPIPASGYLPPGRHGHSCTIVDGVLYVFGGNSPDGTELNDAYAFKIHERRWYLFQSVGPAATPRFGHSMCTIKDKIFVLGGESEQSSLEDPALIYYIEIPKIRFSDATSQAIPPRQVSSTRLASTDTPPSGHDAGQQQQPPAGSNRPDRPARPERPLTQRPASPATFAAGDRQAQGNNTNVSQRPLTSIGTPPPRGTSAGIQNGGAGGAGQDYQGDGVMMAARRQTLKEDASLAYDGPRAASPVNSSGANRRPFRSNNQDNSSASGELSPTATSQISVPSQQQQARGPSNRSPSPATVRSNRATPTPPPQQTAIANQVENGDMTRLRQLELQIKERDEELASMRKRENWLVTEVMLARQLSGSDQRQNQQLAQTNEKRLSIEDLEQEFENRKLEGHQLTIAKSLLKLKEELRNTKMSIATQAQAASVKIKEAERIRTGALQEAAYLKAKLSSMSNAQQDPGALARVEMERAADLEKRLTTALGEMEILGSQLNKAQESLQQERLARLSADERSNNSSILAEQAQTAHDRALAELSSLHSRATKAEAESREYAAQLAESQAGFSGHQSQSTGLLQKIADLRHQVEEHQTALERTQMAYSAANDRAIRAEELCDESSSKLEKLESVRSELASELTRYKGEAERLQSKVEELEGRWQISKDEVITLRKLVEDGLGAFNPRGKTQELSAERKHDSIAILNTVSKVSGLEQELNSLKALHKSSQAAASKSAGELADAMIKISLLEQSSMKSRAETISLQKLLAEEREGNSELRNELSRTEQELQEKIKELENNEVQLGLLKDVMREKGIIAEDVMLQAAIRGSGDYAATLEDKFKQSQQHAKSLEQELEEAREHFTQQLEAIEAQRQATVQHSEKTSVLLRKLKNDLASTMMEKEVVEQTLKELQESHARCGEQSMKRDGQNKQQDERIQMLQMHWDEEQVQTLNEAISEQLETMQEEANKFKKKAIAQEMQLKSDVERLVNEVHQAQEALQASRSGSNSDAAMVAFAQQRQELEQRLKKSQETIQILEGDNSVLEARLQDSEKKVALLLEDMQHSLTDASNPNSPLNSANLAGVHQQLNQQISRSLGQSSAALNAALSSSSNSHLTATNRDAPRSGSSNSNSSRRAGASPSGHQTPKKNSPSPSHYVNEDDLYHYGSAAPQNGNHYMNGQHLGVDDGEDINSGSYRDSVDSITRELEMLKVPWNKASGGANGTSGSPASSRSGRKSSSPLYQQQQYNGNGNSNRYMYNDDDDEEVGVSYLAHLQRPSHQQQQQQQQQQQSNYNAGRSGTMDTHSFNDRSPSRLKEYEQMIDEIENARRQH</sequence>
<feature type="compositionally biased region" description="Low complexity" evidence="7">
    <location>
        <begin position="56"/>
        <end position="82"/>
    </location>
</feature>
<dbReference type="PANTHER" id="PTHR46647:SF1">
    <property type="entry name" value="RAB9 EFFECTOR PROTEIN WITH KELCH MOTIFS"/>
    <property type="match status" value="1"/>
</dbReference>
<evidence type="ECO:0000256" key="7">
    <source>
        <dbReference type="SAM" id="MobiDB-lite"/>
    </source>
</evidence>
<dbReference type="SUPFAM" id="SSF117281">
    <property type="entry name" value="Kelch motif"/>
    <property type="match status" value="1"/>
</dbReference>
<feature type="compositionally biased region" description="Polar residues" evidence="7">
    <location>
        <begin position="1628"/>
        <end position="1641"/>
    </location>
</feature>
<feature type="compositionally biased region" description="Low complexity" evidence="7">
    <location>
        <begin position="21"/>
        <end position="33"/>
    </location>
</feature>
<feature type="region of interest" description="Disordered" evidence="7">
    <location>
        <begin position="1551"/>
        <end position="1668"/>
    </location>
</feature>
<feature type="coiled-coil region" evidence="6">
    <location>
        <begin position="1285"/>
        <end position="1399"/>
    </location>
</feature>
<reference evidence="8" key="1">
    <citation type="journal article" date="2020" name="Fungal Divers.">
        <title>Resolving the Mortierellaceae phylogeny through synthesis of multi-gene phylogenetics and phylogenomics.</title>
        <authorList>
            <person name="Vandepol N."/>
            <person name="Liber J."/>
            <person name="Desiro A."/>
            <person name="Na H."/>
            <person name="Kennedy M."/>
            <person name="Barry K."/>
            <person name="Grigoriev I.V."/>
            <person name="Miller A.N."/>
            <person name="O'Donnell K."/>
            <person name="Stajich J.E."/>
            <person name="Bonito G."/>
        </authorList>
    </citation>
    <scope>NUCLEOTIDE SEQUENCE</scope>
    <source>
        <strain evidence="8">NRRL 2769</strain>
    </source>
</reference>
<feature type="compositionally biased region" description="Basic and acidic residues" evidence="7">
    <location>
        <begin position="498"/>
        <end position="509"/>
    </location>
</feature>
<dbReference type="GO" id="GO:0005737">
    <property type="term" value="C:cytoplasm"/>
    <property type="evidence" value="ECO:0007669"/>
    <property type="project" value="UniProtKB-SubCell"/>
</dbReference>
<evidence type="ECO:0000256" key="2">
    <source>
        <dbReference type="ARBA" id="ARBA00022441"/>
    </source>
</evidence>
<feature type="compositionally biased region" description="Low complexity" evidence="7">
    <location>
        <begin position="1617"/>
        <end position="1627"/>
    </location>
</feature>
<evidence type="ECO:0000256" key="1">
    <source>
        <dbReference type="ARBA" id="ARBA00004496"/>
    </source>
</evidence>
<feature type="compositionally biased region" description="Low complexity" evidence="7">
    <location>
        <begin position="107"/>
        <end position="132"/>
    </location>
</feature>
<evidence type="ECO:0000313" key="9">
    <source>
        <dbReference type="Proteomes" id="UP000703661"/>
    </source>
</evidence>
<keyword evidence="9" id="KW-1185">Reference proteome</keyword>
<feature type="compositionally biased region" description="Low complexity" evidence="7">
    <location>
        <begin position="1462"/>
        <end position="1480"/>
    </location>
</feature>
<feature type="region of interest" description="Disordered" evidence="7">
    <location>
        <begin position="583"/>
        <end position="665"/>
    </location>
</feature>
<dbReference type="Gene3D" id="2.120.10.80">
    <property type="entry name" value="Kelch-type beta propeller"/>
    <property type="match status" value="2"/>
</dbReference>
<dbReference type="InterPro" id="IPR015915">
    <property type="entry name" value="Kelch-typ_b-propeller"/>
</dbReference>
<feature type="compositionally biased region" description="Low complexity" evidence="7">
    <location>
        <begin position="1562"/>
        <end position="1591"/>
    </location>
</feature>
<feature type="compositionally biased region" description="Basic and acidic residues" evidence="7">
    <location>
        <begin position="1642"/>
        <end position="1655"/>
    </location>
</feature>
<feature type="region of interest" description="Disordered" evidence="7">
    <location>
        <begin position="1448"/>
        <end position="1534"/>
    </location>
</feature>
<dbReference type="PANTHER" id="PTHR46647">
    <property type="entry name" value="RAB9 EFFECTOR PROTEIN WITH KELCH MOTIFS"/>
    <property type="match status" value="1"/>
</dbReference>
<feature type="region of interest" description="Disordered" evidence="7">
    <location>
        <begin position="1"/>
        <end position="141"/>
    </location>
</feature>
<dbReference type="SUPFAM" id="SSF90257">
    <property type="entry name" value="Myosin rod fragments"/>
    <property type="match status" value="1"/>
</dbReference>
<dbReference type="FunFam" id="2.120.10.80:FF:000049">
    <property type="entry name" value="Cell polarity protein (Tea1)"/>
    <property type="match status" value="1"/>
</dbReference>
<feature type="compositionally biased region" description="Polar residues" evidence="7">
    <location>
        <begin position="1481"/>
        <end position="1493"/>
    </location>
</feature>
<dbReference type="Gene3D" id="1.20.5.170">
    <property type="match status" value="1"/>
</dbReference>
<feature type="compositionally biased region" description="Polar residues" evidence="7">
    <location>
        <begin position="462"/>
        <end position="480"/>
    </location>
</feature>
<gene>
    <name evidence="8" type="primary">KEL2_4</name>
    <name evidence="8" type="ORF">BGZ80_009430</name>
</gene>
<feature type="region of interest" description="Disordered" evidence="7">
    <location>
        <begin position="462"/>
        <end position="566"/>
    </location>
</feature>
<dbReference type="Pfam" id="PF24681">
    <property type="entry name" value="Kelch_KLHDC2_KLHL20_DRC7"/>
    <property type="match status" value="1"/>
</dbReference>
<comment type="caution">
    <text evidence="8">The sequence shown here is derived from an EMBL/GenBank/DDBJ whole genome shotgun (WGS) entry which is preliminary data.</text>
</comment>
<keyword evidence="4" id="KW-0677">Repeat</keyword>
<feature type="compositionally biased region" description="Polar residues" evidence="7">
    <location>
        <begin position="595"/>
        <end position="655"/>
    </location>
</feature>
<accession>A0A9P6T0I2</accession>